<reference evidence="1" key="1">
    <citation type="submission" date="2014-11" db="EMBL/GenBank/DDBJ databases">
        <authorList>
            <person name="Amaro Gonzalez C."/>
        </authorList>
    </citation>
    <scope>NUCLEOTIDE SEQUENCE</scope>
</reference>
<protein>
    <submittedName>
        <fullName evidence="1">Uncharacterized protein</fullName>
    </submittedName>
</protein>
<accession>A0A0E9TWS6</accession>
<proteinExistence type="predicted"/>
<evidence type="ECO:0000313" key="1">
    <source>
        <dbReference type="EMBL" id="JAH57355.1"/>
    </source>
</evidence>
<organism evidence="1">
    <name type="scientific">Anguilla anguilla</name>
    <name type="common">European freshwater eel</name>
    <name type="synonym">Muraena anguilla</name>
    <dbReference type="NCBI Taxonomy" id="7936"/>
    <lineage>
        <taxon>Eukaryota</taxon>
        <taxon>Metazoa</taxon>
        <taxon>Chordata</taxon>
        <taxon>Craniata</taxon>
        <taxon>Vertebrata</taxon>
        <taxon>Euteleostomi</taxon>
        <taxon>Actinopterygii</taxon>
        <taxon>Neopterygii</taxon>
        <taxon>Teleostei</taxon>
        <taxon>Anguilliformes</taxon>
        <taxon>Anguillidae</taxon>
        <taxon>Anguilla</taxon>
    </lineage>
</organism>
<name>A0A0E9TWS6_ANGAN</name>
<sequence>MTSTKQKS</sequence>
<dbReference type="EMBL" id="GBXM01051222">
    <property type="protein sequence ID" value="JAH57355.1"/>
    <property type="molecule type" value="Transcribed_RNA"/>
</dbReference>
<reference evidence="1" key="2">
    <citation type="journal article" date="2015" name="Fish Shellfish Immunol.">
        <title>Early steps in the European eel (Anguilla anguilla)-Vibrio vulnificus interaction in the gills: Role of the RtxA13 toxin.</title>
        <authorList>
            <person name="Callol A."/>
            <person name="Pajuelo D."/>
            <person name="Ebbesson L."/>
            <person name="Teles M."/>
            <person name="MacKenzie S."/>
            <person name="Amaro C."/>
        </authorList>
    </citation>
    <scope>NUCLEOTIDE SEQUENCE</scope>
</reference>